<feature type="compositionally biased region" description="Basic and acidic residues" evidence="1">
    <location>
        <begin position="24"/>
        <end position="45"/>
    </location>
</feature>
<protein>
    <submittedName>
        <fullName evidence="2">Uncharacterized protein</fullName>
    </submittedName>
</protein>
<evidence type="ECO:0000256" key="1">
    <source>
        <dbReference type="SAM" id="MobiDB-lite"/>
    </source>
</evidence>
<sequence>MSGLQHSRWADAPVTAAAAGAGEDPNRGGRRDRDGKKPPTDRIADQRVPWVCKHGCGTHHPGKACPVVQLGQRMWAAVEQLRTTQSNLMADILSAPPSSSSAAVNPRGSSSPARRRNRRRGGGAITPTPGGSSIRPLPAAADGNNTSAGNRVEGELTNRQRRSRARAQAWRARREEQRQHNSAEDTQMDTETGTAAPTGESQPDSSASGAVPGTDALDGVEASVRSLRLDSGGLLKDLQNPAETGTCIVSIRPPATSSHLTVVLESSSLWRIAYGEAKTSSFLE</sequence>
<dbReference type="EMBL" id="ML736796">
    <property type="protein sequence ID" value="KAE8401781.1"/>
    <property type="molecule type" value="Genomic_DNA"/>
</dbReference>
<feature type="compositionally biased region" description="Low complexity" evidence="1">
    <location>
        <begin position="10"/>
        <end position="21"/>
    </location>
</feature>
<feature type="compositionally biased region" description="Basic and acidic residues" evidence="1">
    <location>
        <begin position="172"/>
        <end position="183"/>
    </location>
</feature>
<name>A0A5N7D5U6_9EURO</name>
<reference evidence="2 3" key="1">
    <citation type="submission" date="2019-04" db="EMBL/GenBank/DDBJ databases">
        <authorList>
            <consortium name="DOE Joint Genome Institute"/>
            <person name="Mondo S."/>
            <person name="Kjaerbolling I."/>
            <person name="Vesth T."/>
            <person name="Frisvad J.C."/>
            <person name="Nybo J.L."/>
            <person name="Theobald S."/>
            <person name="Kildgaard S."/>
            <person name="Isbrandt T."/>
            <person name="Kuo A."/>
            <person name="Sato A."/>
            <person name="Lyhne E.K."/>
            <person name="Kogle M.E."/>
            <person name="Wiebenga A."/>
            <person name="Kun R.S."/>
            <person name="Lubbers R.J."/>
            <person name="Makela M.R."/>
            <person name="Barry K."/>
            <person name="Chovatia M."/>
            <person name="Clum A."/>
            <person name="Daum C."/>
            <person name="Haridas S."/>
            <person name="He G."/>
            <person name="LaButti K."/>
            <person name="Lipzen A."/>
            <person name="Riley R."/>
            <person name="Salamov A."/>
            <person name="Simmons B.A."/>
            <person name="Magnuson J.K."/>
            <person name="Henrissat B."/>
            <person name="Mortensen U.H."/>
            <person name="Larsen T.O."/>
            <person name="Devries R.P."/>
            <person name="Grigoriev I.V."/>
            <person name="Machida M."/>
            <person name="Baker S.E."/>
            <person name="Andersen M.R."/>
            <person name="Cantor M.N."/>
            <person name="Hua S.X."/>
        </authorList>
    </citation>
    <scope>NUCLEOTIDE SEQUENCE [LARGE SCALE GENOMIC DNA]</scope>
    <source>
        <strain evidence="2 3">CBS 119388</strain>
    </source>
</reference>
<dbReference type="GeneID" id="43672391"/>
<feature type="region of interest" description="Disordered" evidence="1">
    <location>
        <begin position="1"/>
        <end position="49"/>
    </location>
</feature>
<feature type="compositionally biased region" description="Polar residues" evidence="1">
    <location>
        <begin position="189"/>
        <end position="208"/>
    </location>
</feature>
<accession>A0A5N7D5U6</accession>
<dbReference type="RefSeq" id="XP_031939100.1">
    <property type="nucleotide sequence ID" value="XM_032087700.1"/>
</dbReference>
<feature type="compositionally biased region" description="Low complexity" evidence="1">
    <location>
        <begin position="94"/>
        <end position="112"/>
    </location>
</feature>
<dbReference type="OrthoDB" id="10569515at2759"/>
<organism evidence="2 3">
    <name type="scientific">Aspergillus pseudonomiae</name>
    <dbReference type="NCBI Taxonomy" id="1506151"/>
    <lineage>
        <taxon>Eukaryota</taxon>
        <taxon>Fungi</taxon>
        <taxon>Dikarya</taxon>
        <taxon>Ascomycota</taxon>
        <taxon>Pezizomycotina</taxon>
        <taxon>Eurotiomycetes</taxon>
        <taxon>Eurotiomycetidae</taxon>
        <taxon>Eurotiales</taxon>
        <taxon>Aspergillaceae</taxon>
        <taxon>Aspergillus</taxon>
        <taxon>Aspergillus subgen. Circumdati</taxon>
    </lineage>
</organism>
<gene>
    <name evidence="2" type="ORF">BDV37DRAFT_285333</name>
</gene>
<keyword evidence="3" id="KW-1185">Reference proteome</keyword>
<evidence type="ECO:0000313" key="2">
    <source>
        <dbReference type="EMBL" id="KAE8401781.1"/>
    </source>
</evidence>
<feature type="region of interest" description="Disordered" evidence="1">
    <location>
        <begin position="92"/>
        <end position="216"/>
    </location>
</feature>
<dbReference type="AlphaFoldDB" id="A0A5N7D5U6"/>
<evidence type="ECO:0000313" key="3">
    <source>
        <dbReference type="Proteomes" id="UP000325579"/>
    </source>
</evidence>
<dbReference type="Proteomes" id="UP000325579">
    <property type="component" value="Unassembled WGS sequence"/>
</dbReference>
<proteinExistence type="predicted"/>